<name>A0A9P7U070_9HYPO</name>
<comment type="subcellular location">
    <subcellularLocation>
        <location evidence="1 6">Membrane</location>
        <topology evidence="1 6">Multi-pass membrane protein</topology>
    </subcellularLocation>
</comment>
<keyword evidence="5 6" id="KW-0472">Membrane</keyword>
<keyword evidence="6" id="KW-0186">Copper</keyword>
<evidence type="ECO:0000256" key="2">
    <source>
        <dbReference type="ARBA" id="ARBA00006921"/>
    </source>
</evidence>
<dbReference type="PANTHER" id="PTHR12483">
    <property type="entry name" value="SOLUTE CARRIER FAMILY 31 COPPER TRANSPORTERS"/>
    <property type="match status" value="1"/>
</dbReference>
<comment type="caution">
    <text evidence="7">The sequence shown here is derived from an EMBL/GenBank/DDBJ whole genome shotgun (WGS) entry which is preliminary data.</text>
</comment>
<reference evidence="7 8" key="1">
    <citation type="journal article" date="2020" name="bioRxiv">
        <title>Whole genome comparisons of ergot fungi reveals the divergence and evolution of species within the genus Claviceps are the result of varying mechanisms driving genome evolution and host range expansion.</title>
        <authorList>
            <person name="Wyka S.A."/>
            <person name="Mondo S.J."/>
            <person name="Liu M."/>
            <person name="Dettman J."/>
            <person name="Nalam V."/>
            <person name="Broders K.D."/>
        </authorList>
    </citation>
    <scope>NUCLEOTIDE SEQUENCE [LARGE SCALE GENOMIC DNA]</scope>
    <source>
        <strain evidence="7 8">Clav52</strain>
    </source>
</reference>
<dbReference type="EMBL" id="SRRH01000107">
    <property type="protein sequence ID" value="KAG6298983.1"/>
    <property type="molecule type" value="Genomic_DNA"/>
</dbReference>
<evidence type="ECO:0000256" key="3">
    <source>
        <dbReference type="ARBA" id="ARBA00022692"/>
    </source>
</evidence>
<evidence type="ECO:0000256" key="5">
    <source>
        <dbReference type="ARBA" id="ARBA00023136"/>
    </source>
</evidence>
<evidence type="ECO:0000313" key="7">
    <source>
        <dbReference type="EMBL" id="KAG6298983.1"/>
    </source>
</evidence>
<sequence length="258" mass="27617">MDHAGHAGMAMGGSPTTVAMPTASAKSMGGMGGMGGGSGCKISKEDPIHPKIYMFAQASTRAKYTPTCDHDADQPLPPGAQMLFNLYTIDSCFLSSQWRITSNAAFAGSCIGVFLLTLLLELLRRSIKEYDRYLIRQHRSRHQATSSATESTTGFATGSATPPNNTKNCAAAVSSITCGKAAPPPFRPNALQQGVRAFLHLLAFFVGYILMLLAMYYNGYILLCIFLGAFVGAFIFQWEELLGDEPTSAAQETTLCCG</sequence>
<proteinExistence type="inferred from homology"/>
<comment type="similarity">
    <text evidence="2 6">Belongs to the copper transporter (Ctr) (TC 1.A.56) family. SLC31A subfamily.</text>
</comment>
<dbReference type="GO" id="GO:0016020">
    <property type="term" value="C:membrane"/>
    <property type="evidence" value="ECO:0007669"/>
    <property type="project" value="UniProtKB-SubCell"/>
</dbReference>
<evidence type="ECO:0000256" key="6">
    <source>
        <dbReference type="RuleBase" id="RU367022"/>
    </source>
</evidence>
<organism evidence="7 8">
    <name type="scientific">Claviceps aff. purpurea</name>
    <dbReference type="NCBI Taxonomy" id="1967640"/>
    <lineage>
        <taxon>Eukaryota</taxon>
        <taxon>Fungi</taxon>
        <taxon>Dikarya</taxon>
        <taxon>Ascomycota</taxon>
        <taxon>Pezizomycotina</taxon>
        <taxon>Sordariomycetes</taxon>
        <taxon>Hypocreomycetidae</taxon>
        <taxon>Hypocreales</taxon>
        <taxon>Clavicipitaceae</taxon>
        <taxon>Claviceps</taxon>
    </lineage>
</organism>
<feature type="transmembrane region" description="Helical" evidence="6">
    <location>
        <begin position="220"/>
        <end position="238"/>
    </location>
</feature>
<gene>
    <name evidence="7" type="ORF">E4U09_000316</name>
</gene>
<keyword evidence="4 6" id="KW-1133">Transmembrane helix</keyword>
<dbReference type="PANTHER" id="PTHR12483:SF73">
    <property type="entry name" value="COPPER TRANSPORT PROTEIN CTR3"/>
    <property type="match status" value="1"/>
</dbReference>
<dbReference type="AlphaFoldDB" id="A0A9P7U070"/>
<dbReference type="GO" id="GO:0005375">
    <property type="term" value="F:copper ion transmembrane transporter activity"/>
    <property type="evidence" value="ECO:0007669"/>
    <property type="project" value="UniProtKB-UniRule"/>
</dbReference>
<accession>A0A9P7U070</accession>
<keyword evidence="6" id="KW-0813">Transport</keyword>
<keyword evidence="8" id="KW-1185">Reference proteome</keyword>
<dbReference type="Pfam" id="PF04145">
    <property type="entry name" value="Ctr"/>
    <property type="match status" value="1"/>
</dbReference>
<keyword evidence="6" id="KW-0406">Ion transport</keyword>
<dbReference type="InterPro" id="IPR007274">
    <property type="entry name" value="Cop_transporter"/>
</dbReference>
<evidence type="ECO:0000256" key="4">
    <source>
        <dbReference type="ARBA" id="ARBA00022989"/>
    </source>
</evidence>
<evidence type="ECO:0000256" key="1">
    <source>
        <dbReference type="ARBA" id="ARBA00004141"/>
    </source>
</evidence>
<feature type="transmembrane region" description="Helical" evidence="6">
    <location>
        <begin position="197"/>
        <end position="214"/>
    </location>
</feature>
<dbReference type="Proteomes" id="UP000707071">
    <property type="component" value="Unassembled WGS sequence"/>
</dbReference>
<keyword evidence="6" id="KW-0187">Copper transport</keyword>
<protein>
    <recommendedName>
        <fullName evidence="6">Copper transport protein</fullName>
    </recommendedName>
</protein>
<keyword evidence="3 6" id="KW-0812">Transmembrane</keyword>
<evidence type="ECO:0000313" key="8">
    <source>
        <dbReference type="Proteomes" id="UP000707071"/>
    </source>
</evidence>
<feature type="transmembrane region" description="Helical" evidence="6">
    <location>
        <begin position="104"/>
        <end position="123"/>
    </location>
</feature>